<evidence type="ECO:0000256" key="1">
    <source>
        <dbReference type="ARBA" id="ARBA00006817"/>
    </source>
</evidence>
<sequence>MDPIKKSLTVPLTPAESFRLFTEGMGEWWPSETHSLSAATGDLPARIEVEPRVGGQVLETLQDGRVMPWGRVTRWDEGRAFGVDWHVGRDEEEATDLLVVFSPVEAGTRVELTHGGFDRLGEAATALQGNYETGWDHVLARCYAGHCKMRVTA</sequence>
<evidence type="ECO:0000259" key="2">
    <source>
        <dbReference type="Pfam" id="PF08327"/>
    </source>
</evidence>
<dbReference type="InterPro" id="IPR023393">
    <property type="entry name" value="START-like_dom_sf"/>
</dbReference>
<comment type="caution">
    <text evidence="3">The sequence shown here is derived from an EMBL/GenBank/DDBJ whole genome shotgun (WGS) entry which is preliminary data.</text>
</comment>
<dbReference type="Gene3D" id="3.30.530.20">
    <property type="match status" value="1"/>
</dbReference>
<keyword evidence="4" id="KW-1185">Reference proteome</keyword>
<protein>
    <recommendedName>
        <fullName evidence="2">Activator of Hsp90 ATPase homologue 1/2-like C-terminal domain-containing protein</fullName>
    </recommendedName>
</protein>
<dbReference type="Pfam" id="PF08327">
    <property type="entry name" value="AHSA1"/>
    <property type="match status" value="1"/>
</dbReference>
<organism evidence="3 4">
    <name type="scientific">Pelagovum pacificum</name>
    <dbReference type="NCBI Taxonomy" id="2588711"/>
    <lineage>
        <taxon>Bacteria</taxon>
        <taxon>Pseudomonadati</taxon>
        <taxon>Pseudomonadota</taxon>
        <taxon>Alphaproteobacteria</taxon>
        <taxon>Rhodobacterales</taxon>
        <taxon>Paracoccaceae</taxon>
        <taxon>Pelagovum</taxon>
    </lineage>
</organism>
<dbReference type="Proteomes" id="UP000314011">
    <property type="component" value="Unassembled WGS sequence"/>
</dbReference>
<dbReference type="SUPFAM" id="SSF55961">
    <property type="entry name" value="Bet v1-like"/>
    <property type="match status" value="1"/>
</dbReference>
<comment type="similarity">
    <text evidence="1">Belongs to the AHA1 family.</text>
</comment>
<accession>A0A5C5GDL1</accession>
<gene>
    <name evidence="3" type="ORF">FHY64_05875</name>
</gene>
<proteinExistence type="inferred from homology"/>
<name>A0A5C5GDL1_9RHOB</name>
<dbReference type="OrthoDB" id="793407at2"/>
<dbReference type="RefSeq" id="WP_140193487.1">
    <property type="nucleotide sequence ID" value="NZ_CP065915.1"/>
</dbReference>
<dbReference type="InterPro" id="IPR013538">
    <property type="entry name" value="ASHA1/2-like_C"/>
</dbReference>
<reference evidence="3 4" key="1">
    <citation type="submission" date="2019-06" db="EMBL/GenBank/DDBJ databases">
        <title>Genome of new Rhodobacteraceae sp. SM1903.</title>
        <authorList>
            <person name="Ren X."/>
        </authorList>
    </citation>
    <scope>NUCLEOTIDE SEQUENCE [LARGE SCALE GENOMIC DNA]</scope>
    <source>
        <strain evidence="3 4">SM1903</strain>
    </source>
</reference>
<dbReference type="AlphaFoldDB" id="A0A5C5GDL1"/>
<evidence type="ECO:0000313" key="3">
    <source>
        <dbReference type="EMBL" id="TNY32803.1"/>
    </source>
</evidence>
<feature type="domain" description="Activator of Hsp90 ATPase homologue 1/2-like C-terminal" evidence="2">
    <location>
        <begin position="45"/>
        <end position="140"/>
    </location>
</feature>
<dbReference type="EMBL" id="VFFF01000001">
    <property type="protein sequence ID" value="TNY32803.1"/>
    <property type="molecule type" value="Genomic_DNA"/>
</dbReference>
<evidence type="ECO:0000313" key="4">
    <source>
        <dbReference type="Proteomes" id="UP000314011"/>
    </source>
</evidence>